<dbReference type="SMART" id="SM00506">
    <property type="entry name" value="A1pp"/>
    <property type="match status" value="1"/>
</dbReference>
<dbReference type="CDD" id="cd02908">
    <property type="entry name" value="Macro_OAADPr_deacetylase"/>
    <property type="match status" value="1"/>
</dbReference>
<dbReference type="InterPro" id="IPR002589">
    <property type="entry name" value="Macro_dom"/>
</dbReference>
<evidence type="ECO:0000313" key="3">
    <source>
        <dbReference type="EMBL" id="KER33455.1"/>
    </source>
</evidence>
<dbReference type="PANTHER" id="PTHR11106:SF27">
    <property type="entry name" value="MACRO DOMAIN-CONTAINING PROTEIN"/>
    <property type="match status" value="1"/>
</dbReference>
<gene>
    <name evidence="3" type="ORF">T265_00758</name>
</gene>
<dbReference type="STRING" id="6198.A0A075AC51"/>
<feature type="region of interest" description="Disordered" evidence="1">
    <location>
        <begin position="1"/>
        <end position="25"/>
    </location>
</feature>
<dbReference type="SUPFAM" id="SSF52949">
    <property type="entry name" value="Macro domain-like"/>
    <property type="match status" value="1"/>
</dbReference>
<feature type="domain" description="Macro" evidence="2">
    <location>
        <begin position="21"/>
        <end position="196"/>
    </location>
</feature>
<dbReference type="PROSITE" id="PS51154">
    <property type="entry name" value="MACRO"/>
    <property type="match status" value="1"/>
</dbReference>
<dbReference type="Proteomes" id="UP000054324">
    <property type="component" value="Unassembled WGS sequence"/>
</dbReference>
<dbReference type="PANTHER" id="PTHR11106">
    <property type="entry name" value="GANGLIOSIDE INDUCED DIFFERENTIATION ASSOCIATED PROTEIN 2-RELATED"/>
    <property type="match status" value="1"/>
</dbReference>
<keyword evidence="4" id="KW-1185">Reference proteome</keyword>
<organism evidence="3 4">
    <name type="scientific">Opisthorchis viverrini</name>
    <name type="common">Southeast Asian liver fluke</name>
    <dbReference type="NCBI Taxonomy" id="6198"/>
    <lineage>
        <taxon>Eukaryota</taxon>
        <taxon>Metazoa</taxon>
        <taxon>Spiralia</taxon>
        <taxon>Lophotrochozoa</taxon>
        <taxon>Platyhelminthes</taxon>
        <taxon>Trematoda</taxon>
        <taxon>Digenea</taxon>
        <taxon>Opisthorchiida</taxon>
        <taxon>Opisthorchiata</taxon>
        <taxon>Opisthorchiidae</taxon>
        <taxon>Opisthorchis</taxon>
    </lineage>
</organism>
<sequence>MSVVTLHDIPPWNDSPEGQEAANGHAPSALGMRISLWRGDITKLKLDAIANAANKHLRGGGGVDGAIHRAAGSNQLHSACMALNGCPTGSAKITQGFALPAKFIIHCVGPYGENPRHLQGTYERALQLCTENNLTSIAFPCISTGVFHYPQEAAAKVAISTVLSYLSQHTDIQRVVFCVFLQEDYDIYKRLLPEALSQRASNPG</sequence>
<evidence type="ECO:0000313" key="4">
    <source>
        <dbReference type="Proteomes" id="UP000054324"/>
    </source>
</evidence>
<protein>
    <recommendedName>
        <fullName evidence="2">Macro domain-containing protein</fullName>
    </recommendedName>
</protein>
<dbReference type="Gene3D" id="3.40.220.10">
    <property type="entry name" value="Leucine Aminopeptidase, subunit E, domain 1"/>
    <property type="match status" value="1"/>
</dbReference>
<proteinExistence type="predicted"/>
<dbReference type="EMBL" id="KL596625">
    <property type="protein sequence ID" value="KER33455.1"/>
    <property type="molecule type" value="Genomic_DNA"/>
</dbReference>
<dbReference type="KEGG" id="ovi:T265_00758"/>
<dbReference type="CTD" id="20314946"/>
<dbReference type="RefSeq" id="XP_009162871.1">
    <property type="nucleotide sequence ID" value="XM_009164607.1"/>
</dbReference>
<dbReference type="GeneID" id="20314946"/>
<accession>A0A075AC51</accession>
<dbReference type="InterPro" id="IPR043472">
    <property type="entry name" value="Macro_dom-like"/>
</dbReference>
<dbReference type="OrthoDB" id="6133115at2759"/>
<reference evidence="3 4" key="1">
    <citation type="submission" date="2013-11" db="EMBL/GenBank/DDBJ databases">
        <title>Opisthorchis viverrini - life in the bile duct.</title>
        <authorList>
            <person name="Young N.D."/>
            <person name="Nagarajan N."/>
            <person name="Lin S.J."/>
            <person name="Korhonen P.K."/>
            <person name="Jex A.R."/>
            <person name="Hall R.S."/>
            <person name="Safavi-Hemami H."/>
            <person name="Kaewkong W."/>
            <person name="Bertrand D."/>
            <person name="Gao S."/>
            <person name="Seet Q."/>
            <person name="Wongkham S."/>
            <person name="Teh B.T."/>
            <person name="Wongkham C."/>
            <person name="Intapan P.M."/>
            <person name="Maleewong W."/>
            <person name="Yang X."/>
            <person name="Hu M."/>
            <person name="Wang Z."/>
            <person name="Hofmann A."/>
            <person name="Sternberg P.W."/>
            <person name="Tan P."/>
            <person name="Wang J."/>
            <person name="Gasser R.B."/>
        </authorList>
    </citation>
    <scope>NUCLEOTIDE SEQUENCE [LARGE SCALE GENOMIC DNA]</scope>
</reference>
<evidence type="ECO:0000259" key="2">
    <source>
        <dbReference type="PROSITE" id="PS51154"/>
    </source>
</evidence>
<name>A0A075AC51_OPIVI</name>
<dbReference type="AlphaFoldDB" id="A0A075AC51"/>
<evidence type="ECO:0000256" key="1">
    <source>
        <dbReference type="SAM" id="MobiDB-lite"/>
    </source>
</evidence>
<dbReference type="Pfam" id="PF01661">
    <property type="entry name" value="Macro"/>
    <property type="match status" value="1"/>
</dbReference>